<gene>
    <name evidence="4" type="ORF">C469_10666</name>
</gene>
<dbReference type="AlphaFoldDB" id="M0NMS8"/>
<dbReference type="PATRIC" id="fig|1227482.3.peg.2152"/>
<accession>M0NMS8</accession>
<dbReference type="InterPro" id="IPR010819">
    <property type="entry name" value="AGE/CE"/>
</dbReference>
<comment type="caution">
    <text evidence="4">The sequence shown here is derived from an EMBL/GenBank/DDBJ whole genome shotgun (WGS) entry which is preliminary data.</text>
</comment>
<dbReference type="InterPro" id="IPR012341">
    <property type="entry name" value="6hp_glycosidase-like_sf"/>
</dbReference>
<evidence type="ECO:0000256" key="3">
    <source>
        <dbReference type="SAM" id="MobiDB-lite"/>
    </source>
</evidence>
<evidence type="ECO:0000313" key="4">
    <source>
        <dbReference type="EMBL" id="EMA59086.1"/>
    </source>
</evidence>
<dbReference type="Pfam" id="PF07221">
    <property type="entry name" value="GlcNAc_2-epim"/>
    <property type="match status" value="1"/>
</dbReference>
<protein>
    <submittedName>
        <fullName evidence="4">N-acylglucosamine 2-epimerase</fullName>
    </submittedName>
</protein>
<dbReference type="OrthoDB" id="280630at2157"/>
<dbReference type="Gene3D" id="1.50.10.10">
    <property type="match status" value="1"/>
</dbReference>
<dbReference type="GO" id="GO:0016853">
    <property type="term" value="F:isomerase activity"/>
    <property type="evidence" value="ECO:0007669"/>
    <property type="project" value="UniProtKB-KW"/>
</dbReference>
<dbReference type="GO" id="GO:0005975">
    <property type="term" value="P:carbohydrate metabolic process"/>
    <property type="evidence" value="ECO:0007669"/>
    <property type="project" value="InterPro"/>
</dbReference>
<reference evidence="4 5" key="1">
    <citation type="journal article" date="2014" name="PLoS Genet.">
        <title>Phylogenetically driven sequencing of extremely halophilic archaea reveals strategies for static and dynamic osmo-response.</title>
        <authorList>
            <person name="Becker E.A."/>
            <person name="Seitzer P.M."/>
            <person name="Tritt A."/>
            <person name="Larsen D."/>
            <person name="Krusor M."/>
            <person name="Yao A.I."/>
            <person name="Wu D."/>
            <person name="Madern D."/>
            <person name="Eisen J.A."/>
            <person name="Darling A.E."/>
            <person name="Facciotti M.T."/>
        </authorList>
    </citation>
    <scope>NUCLEOTIDE SEQUENCE [LARGE SCALE GENOMIC DNA]</scope>
    <source>
        <strain evidence="4 5">DSM 21995</strain>
    </source>
</reference>
<proteinExistence type="inferred from homology"/>
<dbReference type="PANTHER" id="PTHR15108">
    <property type="entry name" value="N-ACYLGLUCOSAMINE-2-EPIMERASE"/>
    <property type="match status" value="1"/>
</dbReference>
<evidence type="ECO:0000256" key="2">
    <source>
        <dbReference type="ARBA" id="ARBA00023235"/>
    </source>
</evidence>
<keyword evidence="2" id="KW-0413">Isomerase</keyword>
<dbReference type="RefSeq" id="WP_008006444.1">
    <property type="nucleotide sequence ID" value="NZ_AOJG01000030.1"/>
</dbReference>
<feature type="region of interest" description="Disordered" evidence="3">
    <location>
        <begin position="286"/>
        <end position="306"/>
    </location>
</feature>
<evidence type="ECO:0000313" key="5">
    <source>
        <dbReference type="Proteomes" id="UP000011650"/>
    </source>
</evidence>
<feature type="compositionally biased region" description="Basic and acidic residues" evidence="3">
    <location>
        <begin position="286"/>
        <end position="298"/>
    </location>
</feature>
<name>M0NMS8_9EURY</name>
<evidence type="ECO:0000256" key="1">
    <source>
        <dbReference type="ARBA" id="ARBA00008558"/>
    </source>
</evidence>
<dbReference type="EMBL" id="AOJG01000030">
    <property type="protein sequence ID" value="EMA59086.1"/>
    <property type="molecule type" value="Genomic_DNA"/>
</dbReference>
<organism evidence="4 5">
    <name type="scientific">Halorubrum lipolyticum DSM 21995</name>
    <dbReference type="NCBI Taxonomy" id="1227482"/>
    <lineage>
        <taxon>Archaea</taxon>
        <taxon>Methanobacteriati</taxon>
        <taxon>Methanobacteriota</taxon>
        <taxon>Stenosarchaea group</taxon>
        <taxon>Halobacteria</taxon>
        <taxon>Halobacteriales</taxon>
        <taxon>Haloferacaceae</taxon>
        <taxon>Halorubrum</taxon>
    </lineage>
</organism>
<dbReference type="STRING" id="1227482.C469_10666"/>
<keyword evidence="5" id="KW-1185">Reference proteome</keyword>
<comment type="similarity">
    <text evidence="1">Belongs to the N-acylglucosamine 2-epimerase family.</text>
</comment>
<dbReference type="SUPFAM" id="SSF48208">
    <property type="entry name" value="Six-hairpin glycosidases"/>
    <property type="match status" value="1"/>
</dbReference>
<dbReference type="InterPro" id="IPR008928">
    <property type="entry name" value="6-hairpin_glycosidase_sf"/>
</dbReference>
<sequence>MNETTCEAVRTRARSHRARLLSVLRVQYPDALADRGYRLLHPTTGNPYAGDRRHLVATCRSIANFAVGALADGPDWCLDAAEHGLRFLREAHRADDGGYHLVVDADGEPVDRTRSAYGHAFVLLAYARAVDAGIGGGGIGGGGIGGGGTEGVERDLEATRALIDDHFRDDRGLLRSDCDPDWTEREPYRGQNANMHACEAYLAAYEATGDSEYLDRVRDVAEAIAVDLAAETGGLLWEHYTADWEHDFAYNADEPRHRFRPPGYQPGHHAEWAKLLALLDRYEGGEREGREREERGEAESDDEPTATTDWYARARELFDAAVDRGWAENGFVYTHAADGSPIVADRYGWALAEAIGASAALAERAAARGDAAEADRLRDWHRRFLVRTDLFRGPAGVWYEKRLPADADGDRVAQDPPGVEPDYHPAGAYFEGWRSARAELSDG</sequence>
<dbReference type="Proteomes" id="UP000011650">
    <property type="component" value="Unassembled WGS sequence"/>
</dbReference>